<sequence length="110" mass="11580">MTTTTTAPTSSTLRRYTPTGSGGGTTVSFAQRTEPVYIDEAACTTTEPIMFKVTCPDLPAGDGHQIDLVAYVPAGDPDLPRLQDDQHYVVEPVDHVPAAYLVASGILASA</sequence>
<organism evidence="2 3">
    <name type="scientific">Amycolatopsis mongoliensis</name>
    <dbReference type="NCBI Taxonomy" id="715475"/>
    <lineage>
        <taxon>Bacteria</taxon>
        <taxon>Bacillati</taxon>
        <taxon>Actinomycetota</taxon>
        <taxon>Actinomycetes</taxon>
        <taxon>Pseudonocardiales</taxon>
        <taxon>Pseudonocardiaceae</taxon>
        <taxon>Amycolatopsis</taxon>
    </lineage>
</organism>
<dbReference type="EMBL" id="CP127295">
    <property type="protein sequence ID" value="WIX99327.1"/>
    <property type="molecule type" value="Genomic_DNA"/>
</dbReference>
<feature type="compositionally biased region" description="Low complexity" evidence="1">
    <location>
        <begin position="1"/>
        <end position="12"/>
    </location>
</feature>
<protein>
    <submittedName>
        <fullName evidence="2">Uncharacterized protein</fullName>
    </submittedName>
</protein>
<keyword evidence="3" id="KW-1185">Reference proteome</keyword>
<gene>
    <name evidence="2" type="ORF">QRX60_35500</name>
</gene>
<evidence type="ECO:0000313" key="3">
    <source>
        <dbReference type="Proteomes" id="UP001239397"/>
    </source>
</evidence>
<dbReference type="RefSeq" id="WP_285995809.1">
    <property type="nucleotide sequence ID" value="NZ_CP127295.1"/>
</dbReference>
<feature type="region of interest" description="Disordered" evidence="1">
    <location>
        <begin position="1"/>
        <end position="28"/>
    </location>
</feature>
<reference evidence="2 3" key="1">
    <citation type="submission" date="2023-06" db="EMBL/GenBank/DDBJ databases">
        <authorList>
            <person name="Oyuntsetseg B."/>
            <person name="Kim S.B."/>
        </authorList>
    </citation>
    <scope>NUCLEOTIDE SEQUENCE [LARGE SCALE GENOMIC DNA]</scope>
    <source>
        <strain evidence="2 3">4-36</strain>
    </source>
</reference>
<proteinExistence type="predicted"/>
<accession>A0A9Y2NH49</accession>
<name>A0A9Y2NH49_9PSEU</name>
<evidence type="ECO:0000313" key="2">
    <source>
        <dbReference type="EMBL" id="WIX99327.1"/>
    </source>
</evidence>
<dbReference type="AlphaFoldDB" id="A0A9Y2NH49"/>
<dbReference type="Proteomes" id="UP001239397">
    <property type="component" value="Chromosome"/>
</dbReference>
<evidence type="ECO:0000256" key="1">
    <source>
        <dbReference type="SAM" id="MobiDB-lite"/>
    </source>
</evidence>
<dbReference type="KEGG" id="amog:QRX60_35500"/>